<dbReference type="EMBL" id="LR536452">
    <property type="protein sequence ID" value="VFU17404.1"/>
    <property type="molecule type" value="Genomic_DNA"/>
</dbReference>
<dbReference type="Proteomes" id="UP000294360">
    <property type="component" value="Plasmid 3"/>
</dbReference>
<name>A0A4U8Z7F9_METTU</name>
<accession>A0A4U8Z7F9</accession>
<organism evidence="1 2">
    <name type="scientific">Methylocella tundrae</name>
    <dbReference type="NCBI Taxonomy" id="227605"/>
    <lineage>
        <taxon>Bacteria</taxon>
        <taxon>Pseudomonadati</taxon>
        <taxon>Pseudomonadota</taxon>
        <taxon>Alphaproteobacteria</taxon>
        <taxon>Hyphomicrobiales</taxon>
        <taxon>Beijerinckiaceae</taxon>
        <taxon>Methylocella</taxon>
    </lineage>
</organism>
<protein>
    <submittedName>
        <fullName evidence="1">Transposase</fullName>
    </submittedName>
</protein>
<dbReference type="RefSeq" id="WP_166796075.1">
    <property type="nucleotide sequence ID" value="NZ_CP139087.1"/>
</dbReference>
<dbReference type="KEGG" id="mtun:MTUNDRAET4_0016.2"/>
<proteinExistence type="predicted"/>
<evidence type="ECO:0000313" key="1">
    <source>
        <dbReference type="EMBL" id="VFU17404.1"/>
    </source>
</evidence>
<sequence>MRNFEARASEPSAGQTLLETVIGAMLTAQAAPQSEYDKLHKTMLAIARDDKICSRLITDPGVGPVVAIRFKTAVDEPRRI</sequence>
<gene>
    <name evidence="1" type="ORF">MTUNDRAET4_0016</name>
</gene>
<keyword evidence="1" id="KW-0614">Plasmid</keyword>
<geneLocation type="plasmid" evidence="1 2">
    <name>3</name>
</geneLocation>
<reference evidence="1 2" key="1">
    <citation type="submission" date="2019-03" db="EMBL/GenBank/DDBJ databases">
        <authorList>
            <person name="Kox A.R. M."/>
        </authorList>
    </citation>
    <scope>NUCLEOTIDE SEQUENCE [LARGE SCALE GENOMIC DNA]</scope>
    <source>
        <strain evidence="1">MTUNDRAET4 annotated genome</strain>
        <plasmid evidence="2">3</plasmid>
    </source>
</reference>
<dbReference type="AlphaFoldDB" id="A0A4U8Z7F9"/>
<evidence type="ECO:0000313" key="2">
    <source>
        <dbReference type="Proteomes" id="UP000294360"/>
    </source>
</evidence>